<dbReference type="OrthoDB" id="5356979at2"/>
<sequence>MNASSHKYNLLKKLYDTGLKLTATDFSHVSNANQYFVELEYQDLITSEWGRKGKAKVKLRFIADHQRERAKKYLDNMGVKSK</sequence>
<evidence type="ECO:0000313" key="1">
    <source>
        <dbReference type="EMBL" id="AKF25820.1"/>
    </source>
</evidence>
<dbReference type="EMBL" id="CP011308">
    <property type="protein sequence ID" value="AKF25820.1"/>
    <property type="molecule type" value="Genomic_DNA"/>
</dbReference>
<accession>A0A7U4M2V1</accession>
<dbReference type="RefSeq" id="WP_046551869.1">
    <property type="nucleotide sequence ID" value="NZ_CP011308.1"/>
</dbReference>
<dbReference type="KEGG" id="slh:YH65_10810"/>
<proteinExistence type="predicted"/>
<name>A0A7U4M2V1_9BACT</name>
<reference evidence="1 2" key="1">
    <citation type="submission" date="2015-04" db="EMBL/GenBank/DDBJ databases">
        <title>Complete genome sequence of Sulfurovum lithotrophicum ATCC BAA-797T.</title>
        <authorList>
            <person name="Ahn J."/>
            <person name="Park G."/>
            <person name="Jeon W."/>
            <person name="Jang Y."/>
            <person name="Jang M."/>
            <person name="Lee H."/>
            <person name="Lee H."/>
        </authorList>
    </citation>
    <scope>NUCLEOTIDE SEQUENCE [LARGE SCALE GENOMIC DNA]</scope>
    <source>
        <strain evidence="2">ATCC BAA-797 / 42BKT</strain>
    </source>
</reference>
<dbReference type="Proteomes" id="UP000034444">
    <property type="component" value="Chromosome"/>
</dbReference>
<protein>
    <submittedName>
        <fullName evidence="1">Uncharacterized protein</fullName>
    </submittedName>
</protein>
<keyword evidence="2" id="KW-1185">Reference proteome</keyword>
<reference evidence="2" key="2">
    <citation type="journal article" date="2017" name="Stand. Genomic Sci.">
        <title>Complete genome sequence of the sulfur-oxidizing chemolithoautotrophic Sulfurovum lithotrophicum 42BKTT.</title>
        <authorList>
            <person name="Jeon W."/>
            <person name="Priscilla L."/>
            <person name="Park G."/>
            <person name="Lee H."/>
            <person name="Lee N."/>
            <person name="Lee D."/>
            <person name="Kwon H."/>
            <person name="Ahn I."/>
            <person name="Lee C."/>
            <person name="Lee H."/>
            <person name="Ahn J."/>
        </authorList>
    </citation>
    <scope>NUCLEOTIDE SEQUENCE [LARGE SCALE GENOMIC DNA]</scope>
    <source>
        <strain evidence="2">ATCC BAA-797 / 42BKT</strain>
    </source>
</reference>
<gene>
    <name evidence="1" type="ORF">YH65_10810</name>
</gene>
<organism evidence="1 2">
    <name type="scientific">Sulfurovum lithotrophicum</name>
    <dbReference type="NCBI Taxonomy" id="206403"/>
    <lineage>
        <taxon>Bacteria</taxon>
        <taxon>Pseudomonadati</taxon>
        <taxon>Campylobacterota</taxon>
        <taxon>Epsilonproteobacteria</taxon>
        <taxon>Campylobacterales</taxon>
        <taxon>Sulfurovaceae</taxon>
        <taxon>Sulfurovum</taxon>
    </lineage>
</organism>
<evidence type="ECO:0000313" key="2">
    <source>
        <dbReference type="Proteomes" id="UP000034444"/>
    </source>
</evidence>
<dbReference type="AlphaFoldDB" id="A0A7U4M2V1"/>